<keyword evidence="1" id="KW-0802">TPR repeat</keyword>
<dbReference type="Gene3D" id="1.25.40.10">
    <property type="entry name" value="Tetratricopeptide repeat domain"/>
    <property type="match status" value="2"/>
</dbReference>
<feature type="domain" description="Tetratrico peptide repeat group 5" evidence="2">
    <location>
        <begin position="39"/>
        <end position="154"/>
    </location>
</feature>
<dbReference type="InterPro" id="IPR041656">
    <property type="entry name" value="TPR_5"/>
</dbReference>
<reference evidence="3 4" key="1">
    <citation type="submission" date="2020-11" db="EMBL/GenBank/DDBJ databases">
        <title>Fusibacter basophilias sp. nov.</title>
        <authorList>
            <person name="Qiu D."/>
        </authorList>
    </citation>
    <scope>NUCLEOTIDE SEQUENCE [LARGE SCALE GENOMIC DNA]</scope>
    <source>
        <strain evidence="3 4">Q10-2</strain>
    </source>
</reference>
<gene>
    <name evidence="3" type="ORF">ISU02_11550</name>
</gene>
<dbReference type="InterPro" id="IPR011990">
    <property type="entry name" value="TPR-like_helical_dom_sf"/>
</dbReference>
<dbReference type="Proteomes" id="UP000614200">
    <property type="component" value="Unassembled WGS sequence"/>
</dbReference>
<sequence length="158" mass="18037">MEALHNAIKLREEGQVEAAILILKSMLKKYPENADVNYQLAWCYDVMTLEKEAVPFYEKAISIGLSTEDQIEAIIGLGSTYRTIGEYEKSKEILQKGIEMYDNKAMAVFLAMTLYNLNEHEQSVGILLKLIAETSSDIEISKFKKAIHFYSDKLNEIF</sequence>
<dbReference type="EMBL" id="JADKNH010000006">
    <property type="protein sequence ID" value="MBF4693763.1"/>
    <property type="molecule type" value="Genomic_DNA"/>
</dbReference>
<dbReference type="SMART" id="SM00028">
    <property type="entry name" value="TPR"/>
    <property type="match status" value="2"/>
</dbReference>
<dbReference type="SUPFAM" id="SSF48452">
    <property type="entry name" value="TPR-like"/>
    <property type="match status" value="1"/>
</dbReference>
<evidence type="ECO:0000313" key="3">
    <source>
        <dbReference type="EMBL" id="MBF4693763.1"/>
    </source>
</evidence>
<dbReference type="Pfam" id="PF12688">
    <property type="entry name" value="TPR_5"/>
    <property type="match status" value="1"/>
</dbReference>
<comment type="caution">
    <text evidence="3">The sequence shown here is derived from an EMBL/GenBank/DDBJ whole genome shotgun (WGS) entry which is preliminary data.</text>
</comment>
<organism evidence="3 4">
    <name type="scientific">Fusibacter ferrireducens</name>
    <dbReference type="NCBI Taxonomy" id="2785058"/>
    <lineage>
        <taxon>Bacteria</taxon>
        <taxon>Bacillati</taxon>
        <taxon>Bacillota</taxon>
        <taxon>Clostridia</taxon>
        <taxon>Eubacteriales</taxon>
        <taxon>Eubacteriales Family XII. Incertae Sedis</taxon>
        <taxon>Fusibacter</taxon>
    </lineage>
</organism>
<proteinExistence type="predicted"/>
<evidence type="ECO:0000256" key="1">
    <source>
        <dbReference type="PROSITE-ProRule" id="PRU00339"/>
    </source>
</evidence>
<evidence type="ECO:0000259" key="2">
    <source>
        <dbReference type="Pfam" id="PF12688"/>
    </source>
</evidence>
<dbReference type="RefSeq" id="WP_194701999.1">
    <property type="nucleotide sequence ID" value="NZ_JADKNH010000006.1"/>
</dbReference>
<name>A0ABR9ZTG7_9FIRM</name>
<dbReference type="InterPro" id="IPR019734">
    <property type="entry name" value="TPR_rpt"/>
</dbReference>
<feature type="repeat" description="TPR" evidence="1">
    <location>
        <begin position="71"/>
        <end position="104"/>
    </location>
</feature>
<dbReference type="PROSITE" id="PS50005">
    <property type="entry name" value="TPR"/>
    <property type="match status" value="1"/>
</dbReference>
<evidence type="ECO:0000313" key="4">
    <source>
        <dbReference type="Proteomes" id="UP000614200"/>
    </source>
</evidence>
<accession>A0ABR9ZTG7</accession>
<protein>
    <submittedName>
        <fullName evidence="3">Tetratricopeptide repeat protein</fullName>
    </submittedName>
</protein>
<keyword evidence="4" id="KW-1185">Reference proteome</keyword>